<dbReference type="KEGG" id="prn:BW723_09335"/>
<dbReference type="SMART" id="SM00014">
    <property type="entry name" value="acidPPc"/>
    <property type="match status" value="1"/>
</dbReference>
<feature type="transmembrane region" description="Helical" evidence="1">
    <location>
        <begin position="27"/>
        <end position="48"/>
    </location>
</feature>
<dbReference type="AlphaFoldDB" id="A0A1B8U7D7"/>
<evidence type="ECO:0000313" key="4">
    <source>
        <dbReference type="Proteomes" id="UP000092612"/>
    </source>
</evidence>
<dbReference type="STRING" id="996801.BW723_09335"/>
<dbReference type="InterPro" id="IPR036938">
    <property type="entry name" value="PAP2/HPO_sf"/>
</dbReference>
<feature type="transmembrane region" description="Helical" evidence="1">
    <location>
        <begin position="91"/>
        <end position="109"/>
    </location>
</feature>
<dbReference type="PANTHER" id="PTHR14969:SF13">
    <property type="entry name" value="AT30094P"/>
    <property type="match status" value="1"/>
</dbReference>
<evidence type="ECO:0000259" key="2">
    <source>
        <dbReference type="SMART" id="SM00014"/>
    </source>
</evidence>
<proteinExistence type="predicted"/>
<comment type="caution">
    <text evidence="3">The sequence shown here is derived from an EMBL/GenBank/DDBJ whole genome shotgun (WGS) entry which is preliminary data.</text>
</comment>
<evidence type="ECO:0000313" key="3">
    <source>
        <dbReference type="EMBL" id="OBY67747.1"/>
    </source>
</evidence>
<protein>
    <submittedName>
        <fullName evidence="3">Phosphatidic acid phosphatase</fullName>
    </submittedName>
</protein>
<feature type="transmembrane region" description="Helical" evidence="1">
    <location>
        <begin position="156"/>
        <end position="174"/>
    </location>
</feature>
<name>A0A1B8U7D7_9FLAO</name>
<dbReference type="CDD" id="cd03392">
    <property type="entry name" value="PAP2_like_2"/>
    <property type="match status" value="1"/>
</dbReference>
<gene>
    <name evidence="3" type="ORF">LPB301_00165</name>
</gene>
<dbReference type="PANTHER" id="PTHR14969">
    <property type="entry name" value="SPHINGOSINE-1-PHOSPHATE PHOSPHOHYDROLASE"/>
    <property type="match status" value="1"/>
</dbReference>
<keyword evidence="1" id="KW-0812">Transmembrane</keyword>
<keyword evidence="4" id="KW-1185">Reference proteome</keyword>
<dbReference type="EMBL" id="LSFL01000001">
    <property type="protein sequence ID" value="OBY67747.1"/>
    <property type="molecule type" value="Genomic_DNA"/>
</dbReference>
<sequence>MYKQLKFIISRFKGFLSRKFHKYDGKIPYLVTVLITAIVVVFGIKFFVKLTKNLHTDILSDFDTNVSDYITSFRTDFLTSYFKIVTDIGDTFGYLAALLICAILFNLFFKNWKYVLQLLSVLTLALSSNLILKQLINRQRPTLEHLVTVKTLSYPSGHAMTAMAFYGFLIYLIVTFKISKLFKFGLITVFTILILSIGISRIYLGVHFPSDIVGGFVAGFIWVVFCILILNLFKIFREDPNTINLY</sequence>
<accession>A0A1B8U7D7</accession>
<feature type="transmembrane region" description="Helical" evidence="1">
    <location>
        <begin position="116"/>
        <end position="136"/>
    </location>
</feature>
<dbReference type="OrthoDB" id="9773582at2"/>
<keyword evidence="1" id="KW-0472">Membrane</keyword>
<evidence type="ECO:0000256" key="1">
    <source>
        <dbReference type="SAM" id="Phobius"/>
    </source>
</evidence>
<dbReference type="Pfam" id="PF01569">
    <property type="entry name" value="PAP2"/>
    <property type="match status" value="1"/>
</dbReference>
<feature type="transmembrane region" description="Helical" evidence="1">
    <location>
        <begin position="212"/>
        <end position="233"/>
    </location>
</feature>
<feature type="transmembrane region" description="Helical" evidence="1">
    <location>
        <begin position="186"/>
        <end position="206"/>
    </location>
</feature>
<dbReference type="RefSeq" id="WP_068355536.1">
    <property type="nucleotide sequence ID" value="NZ_CP019337.1"/>
</dbReference>
<reference evidence="4" key="1">
    <citation type="submission" date="2016-02" db="EMBL/GenBank/DDBJ databases">
        <title>Paenibacillus sp. LPB0068, isolated from Crassostrea gigas.</title>
        <authorList>
            <person name="Shin S.-K."/>
            <person name="Yi H."/>
        </authorList>
    </citation>
    <scope>NUCLEOTIDE SEQUENCE [LARGE SCALE GENOMIC DNA]</scope>
    <source>
        <strain evidence="4">KCTC 23969</strain>
    </source>
</reference>
<feature type="domain" description="Phosphatidic acid phosphatase type 2/haloperoxidase" evidence="2">
    <location>
        <begin position="113"/>
        <end position="227"/>
    </location>
</feature>
<organism evidence="3 4">
    <name type="scientific">Polaribacter reichenbachii</name>
    <dbReference type="NCBI Taxonomy" id="996801"/>
    <lineage>
        <taxon>Bacteria</taxon>
        <taxon>Pseudomonadati</taxon>
        <taxon>Bacteroidota</taxon>
        <taxon>Flavobacteriia</taxon>
        <taxon>Flavobacteriales</taxon>
        <taxon>Flavobacteriaceae</taxon>
    </lineage>
</organism>
<dbReference type="Proteomes" id="UP000092612">
    <property type="component" value="Unassembled WGS sequence"/>
</dbReference>
<dbReference type="InterPro" id="IPR000326">
    <property type="entry name" value="PAP2/HPO"/>
</dbReference>
<keyword evidence="1" id="KW-1133">Transmembrane helix</keyword>
<dbReference type="Gene3D" id="1.20.144.10">
    <property type="entry name" value="Phosphatidic acid phosphatase type 2/haloperoxidase"/>
    <property type="match status" value="2"/>
</dbReference>
<dbReference type="SUPFAM" id="SSF48317">
    <property type="entry name" value="Acid phosphatase/Vanadium-dependent haloperoxidase"/>
    <property type="match status" value="1"/>
</dbReference>